<proteinExistence type="predicted"/>
<organism evidence="1">
    <name type="scientific">Utricularia reniformis</name>
    <dbReference type="NCBI Taxonomy" id="192314"/>
    <lineage>
        <taxon>Eukaryota</taxon>
        <taxon>Viridiplantae</taxon>
        <taxon>Streptophyta</taxon>
        <taxon>Embryophyta</taxon>
        <taxon>Tracheophyta</taxon>
        <taxon>Spermatophyta</taxon>
        <taxon>Magnoliopsida</taxon>
        <taxon>eudicotyledons</taxon>
        <taxon>Gunneridae</taxon>
        <taxon>Pentapetalae</taxon>
        <taxon>asterids</taxon>
        <taxon>lamiids</taxon>
        <taxon>Lamiales</taxon>
        <taxon>Lentibulariaceae</taxon>
        <taxon>Utricularia</taxon>
    </lineage>
</organism>
<dbReference type="AlphaFoldDB" id="A0A1Y0B4B3"/>
<reference evidence="1" key="1">
    <citation type="submission" date="2017-03" db="EMBL/GenBank/DDBJ databases">
        <title>The mitochondrial genome of the carnivorous plant Utricularia reniformis (Lentibulariaceae): structure, comparative analysis and evolutionary landmarks.</title>
        <authorList>
            <person name="Silva S.R."/>
            <person name="Alvarenga D.O."/>
            <person name="Michael T.P."/>
            <person name="Miranda V.F.O."/>
            <person name="Varani A.M."/>
        </authorList>
    </citation>
    <scope>NUCLEOTIDE SEQUENCE</scope>
</reference>
<dbReference type="EMBL" id="KY774314">
    <property type="protein sequence ID" value="ART32296.1"/>
    <property type="molecule type" value="Genomic_DNA"/>
</dbReference>
<accession>A0A1Y0B4B3</accession>
<keyword evidence="1" id="KW-0496">Mitochondrion</keyword>
<name>A0A1Y0B4B3_9LAMI</name>
<geneLocation type="mitochondrion" evidence="1"/>
<sequence length="46" mass="4897">MDLLSVAHIENHIPGFISRTPSGFSRPGEGKHSALFCSQCPAISSI</sequence>
<evidence type="ECO:0000313" key="1">
    <source>
        <dbReference type="EMBL" id="ART32296.1"/>
    </source>
</evidence>
<gene>
    <name evidence="1" type="ORF">AEK19_MT2146</name>
</gene>
<protein>
    <submittedName>
        <fullName evidence="1">Uncharacterized protein</fullName>
    </submittedName>
</protein>